<dbReference type="InterPro" id="IPR011545">
    <property type="entry name" value="DEAD/DEAH_box_helicase_dom"/>
</dbReference>
<dbReference type="PANTHER" id="PTHR47963:SF9">
    <property type="entry name" value="CRISPR-ASSOCIATED ENDONUCLEASE_HELICASE CAS3"/>
    <property type="match status" value="1"/>
</dbReference>
<dbReference type="InterPro" id="IPR006474">
    <property type="entry name" value="Helicase_Cas3_CRISPR-ass_core"/>
</dbReference>
<proteinExistence type="inferred from homology"/>
<dbReference type="GO" id="GO:0004518">
    <property type="term" value="F:nuclease activity"/>
    <property type="evidence" value="ECO:0007669"/>
    <property type="project" value="UniProtKB-KW"/>
</dbReference>
<keyword evidence="9" id="KW-0051">Antiviral defense</keyword>
<sequence length="827" mass="89778">MVSHLLDWPGKSGRDGGPEHPAIYHMLDVAAVAERLLRGSTRPEAHKAAFTLLIALHDLGKIGAQFREMIRCGTRQMIRHWELTEAWLLDDPWLMDRLQADPWAMRALIPAIAGHHGRPSKQDERFFPRMRSGAGAEAEADIPATIEALASLWPEASLAGLDEIEATRLSWWLAGLTTAADWIGSNADWFPARSPDLSLAEYLALARGAAARHVPEAGVAGTAARAGELFDFTFRPMQQAAASAPLPGGPMLAFIEDETGAGKTEAALILAQRMLLAGKGRGLFFALPTMATADAMFIRAAAVVGRMLDRPTLTLAHGRAGLSVPFLDLQHRRSRSDDVTCTEWLADDRRRALLADVGIGTVDQALLAVMRARFSALRLWGLSSKILIVDEAHEISGDGYMAILLERLLQAHAAQGGSAVLLTATLPLDARARLMRAFAEGAGMNWAMDRDPAYPALTIPGADKPQPVAATPSPKGVVTVERLPDGEAAADLLARSAQAGAACVWVRNAVDDAIAAVDLLRARGIDASLLHARFALCDRKRIEAAELARFGRNGNGRAGRVLVATQVVESSLDLDFDVMVSDLAPMAALIQRAGRLWRHMDERPQDQRPVPRPMLHVVSPDPAEVPDARWLHQVLDGGAWVYPLAEQWRTADLLFRRGEINAPHELRDLIEAVHGDGAVPVPPVLDAAEQERIGEGYARRSLGDQNVVDFGAGYRQGAAGADDTRYPTRLGRETRTLALARRVDGVLVPWAQGDGTLADRWQLSEVSADKARLDRLPLPDQEAPQIAATTRDWPDWRRAAVTVCPADDAGEICEGLRYSKSSGLRWV</sequence>
<organism evidence="11 12">
    <name type="scientific">Pontibaca methylaminivorans</name>
    <dbReference type="NCBI Taxonomy" id="515897"/>
    <lineage>
        <taxon>Bacteria</taxon>
        <taxon>Pseudomonadati</taxon>
        <taxon>Pseudomonadota</taxon>
        <taxon>Alphaproteobacteria</taxon>
        <taxon>Rhodobacterales</taxon>
        <taxon>Roseobacteraceae</taxon>
        <taxon>Pontibaca</taxon>
    </lineage>
</organism>
<keyword evidence="6" id="KW-0378">Hydrolase</keyword>
<dbReference type="OrthoDB" id="9810236at2"/>
<keyword evidence="8" id="KW-0067">ATP-binding</keyword>
<dbReference type="EMBL" id="FTPS01000001">
    <property type="protein sequence ID" value="SIT84521.1"/>
    <property type="molecule type" value="Genomic_DNA"/>
</dbReference>
<dbReference type="InterPro" id="IPR038257">
    <property type="entry name" value="CRISPR-assoc_Cas3_HD_sf"/>
</dbReference>
<name>A0A1R3X0U3_9RHOB</name>
<dbReference type="InterPro" id="IPR054712">
    <property type="entry name" value="Cas3-like_dom"/>
</dbReference>
<keyword evidence="4" id="KW-0479">Metal-binding</keyword>
<dbReference type="NCBIfam" id="TIGR01596">
    <property type="entry name" value="cas3_HD"/>
    <property type="match status" value="1"/>
</dbReference>
<evidence type="ECO:0000256" key="8">
    <source>
        <dbReference type="ARBA" id="ARBA00022840"/>
    </source>
</evidence>
<keyword evidence="12" id="KW-1185">Reference proteome</keyword>
<dbReference type="GO" id="GO:0003723">
    <property type="term" value="F:RNA binding"/>
    <property type="evidence" value="ECO:0007669"/>
    <property type="project" value="TreeGrafter"/>
</dbReference>
<dbReference type="GO" id="GO:0046872">
    <property type="term" value="F:metal ion binding"/>
    <property type="evidence" value="ECO:0007669"/>
    <property type="project" value="UniProtKB-KW"/>
</dbReference>
<keyword evidence="7" id="KW-0347">Helicase</keyword>
<dbReference type="STRING" id="515897.SAMN05421849_2130"/>
<feature type="domain" description="HD Cas3-type" evidence="10">
    <location>
        <begin position="15"/>
        <end position="183"/>
    </location>
</feature>
<dbReference type="Pfam" id="PF00270">
    <property type="entry name" value="DEAD"/>
    <property type="match status" value="1"/>
</dbReference>
<dbReference type="Pfam" id="PF18019">
    <property type="entry name" value="Cas3_HD"/>
    <property type="match status" value="1"/>
</dbReference>
<dbReference type="RefSeq" id="WP_159438973.1">
    <property type="nucleotide sequence ID" value="NZ_FTPS01000001.1"/>
</dbReference>
<accession>A0A1R3X0U3</accession>
<evidence type="ECO:0000256" key="9">
    <source>
        <dbReference type="ARBA" id="ARBA00023118"/>
    </source>
</evidence>
<evidence type="ECO:0000256" key="1">
    <source>
        <dbReference type="ARBA" id="ARBA00006847"/>
    </source>
</evidence>
<dbReference type="GO" id="GO:0003724">
    <property type="term" value="F:RNA helicase activity"/>
    <property type="evidence" value="ECO:0007669"/>
    <property type="project" value="TreeGrafter"/>
</dbReference>
<evidence type="ECO:0000259" key="10">
    <source>
        <dbReference type="PROSITE" id="PS51643"/>
    </source>
</evidence>
<dbReference type="NCBIfam" id="TIGR01587">
    <property type="entry name" value="cas3_core"/>
    <property type="match status" value="1"/>
</dbReference>
<evidence type="ECO:0000256" key="4">
    <source>
        <dbReference type="ARBA" id="ARBA00022723"/>
    </source>
</evidence>
<dbReference type="SMART" id="SM00490">
    <property type="entry name" value="HELICc"/>
    <property type="match status" value="1"/>
</dbReference>
<dbReference type="SUPFAM" id="SSF52540">
    <property type="entry name" value="P-loop containing nucleoside triphosphate hydrolases"/>
    <property type="match status" value="1"/>
</dbReference>
<dbReference type="InterPro" id="IPR027417">
    <property type="entry name" value="P-loop_NTPase"/>
</dbReference>
<evidence type="ECO:0000256" key="3">
    <source>
        <dbReference type="ARBA" id="ARBA00022722"/>
    </source>
</evidence>
<dbReference type="AlphaFoldDB" id="A0A1R3X0U3"/>
<dbReference type="Pfam" id="PF22590">
    <property type="entry name" value="Cas3-like_C_2"/>
    <property type="match status" value="1"/>
</dbReference>
<dbReference type="GO" id="GO:0051607">
    <property type="term" value="P:defense response to virus"/>
    <property type="evidence" value="ECO:0007669"/>
    <property type="project" value="UniProtKB-KW"/>
</dbReference>
<evidence type="ECO:0000256" key="6">
    <source>
        <dbReference type="ARBA" id="ARBA00022801"/>
    </source>
</evidence>
<keyword evidence="5" id="KW-0547">Nucleotide-binding</keyword>
<dbReference type="PANTHER" id="PTHR47963">
    <property type="entry name" value="DEAD-BOX ATP-DEPENDENT RNA HELICASE 47, MITOCHONDRIAL"/>
    <property type="match status" value="1"/>
</dbReference>
<keyword evidence="3" id="KW-0540">Nuclease</keyword>
<protein>
    <submittedName>
        <fullName evidence="11">CRISPR-associated helicase, Cas3 family</fullName>
    </submittedName>
</protein>
<dbReference type="Gene3D" id="1.10.3210.30">
    <property type="match status" value="1"/>
</dbReference>
<reference evidence="11 12" key="1">
    <citation type="submission" date="2017-01" db="EMBL/GenBank/DDBJ databases">
        <authorList>
            <person name="Mah S.A."/>
            <person name="Swanson W.J."/>
            <person name="Moy G.W."/>
            <person name="Vacquier V.D."/>
        </authorList>
    </citation>
    <scope>NUCLEOTIDE SEQUENCE [LARGE SCALE GENOMIC DNA]</scope>
    <source>
        <strain evidence="11 12">DSM 21219</strain>
    </source>
</reference>
<evidence type="ECO:0000256" key="2">
    <source>
        <dbReference type="ARBA" id="ARBA00009046"/>
    </source>
</evidence>
<dbReference type="Proteomes" id="UP000192455">
    <property type="component" value="Unassembled WGS sequence"/>
</dbReference>
<evidence type="ECO:0000313" key="12">
    <source>
        <dbReference type="Proteomes" id="UP000192455"/>
    </source>
</evidence>
<evidence type="ECO:0000256" key="7">
    <source>
        <dbReference type="ARBA" id="ARBA00022806"/>
    </source>
</evidence>
<dbReference type="GO" id="GO:0005524">
    <property type="term" value="F:ATP binding"/>
    <property type="evidence" value="ECO:0007669"/>
    <property type="project" value="UniProtKB-KW"/>
</dbReference>
<comment type="similarity">
    <text evidence="2">In the central section; belongs to the CRISPR-associated helicase Cas3 family.</text>
</comment>
<comment type="similarity">
    <text evidence="1">In the N-terminal section; belongs to the CRISPR-associated nuclease Cas3-HD family.</text>
</comment>
<evidence type="ECO:0000256" key="5">
    <source>
        <dbReference type="ARBA" id="ARBA00022741"/>
    </source>
</evidence>
<dbReference type="InterPro" id="IPR001650">
    <property type="entry name" value="Helicase_C-like"/>
</dbReference>
<dbReference type="Gene3D" id="3.40.50.300">
    <property type="entry name" value="P-loop containing nucleotide triphosphate hydrolases"/>
    <property type="match status" value="2"/>
</dbReference>
<dbReference type="GO" id="GO:0016787">
    <property type="term" value="F:hydrolase activity"/>
    <property type="evidence" value="ECO:0007669"/>
    <property type="project" value="UniProtKB-KW"/>
</dbReference>
<dbReference type="CDD" id="cd09641">
    <property type="entry name" value="Cas3''_I"/>
    <property type="match status" value="1"/>
</dbReference>
<dbReference type="SMART" id="SM00487">
    <property type="entry name" value="DEXDc"/>
    <property type="match status" value="1"/>
</dbReference>
<evidence type="ECO:0000313" key="11">
    <source>
        <dbReference type="EMBL" id="SIT84521.1"/>
    </source>
</evidence>
<dbReference type="InterPro" id="IPR050547">
    <property type="entry name" value="DEAD_box_RNA_helicases"/>
</dbReference>
<dbReference type="InterPro" id="IPR006483">
    <property type="entry name" value="CRISPR-assoc_Cas3_HD"/>
</dbReference>
<dbReference type="InterPro" id="IPR014001">
    <property type="entry name" value="Helicase_ATP-bd"/>
</dbReference>
<gene>
    <name evidence="11" type="ORF">SAMN05421849_2130</name>
</gene>
<dbReference type="PROSITE" id="PS51643">
    <property type="entry name" value="HD_CAS3"/>
    <property type="match status" value="1"/>
</dbReference>